<dbReference type="FunFam" id="3.30.390.30:FF:000001">
    <property type="entry name" value="Dihydrolipoyl dehydrogenase"/>
    <property type="match status" value="1"/>
</dbReference>
<dbReference type="EMBL" id="CP163429">
    <property type="protein sequence ID" value="XDP92101.1"/>
    <property type="molecule type" value="Genomic_DNA"/>
</dbReference>
<evidence type="ECO:0000256" key="3">
    <source>
        <dbReference type="ARBA" id="ARBA00022827"/>
    </source>
</evidence>
<evidence type="ECO:0000256" key="4">
    <source>
        <dbReference type="ARBA" id="ARBA00023002"/>
    </source>
</evidence>
<keyword evidence="3 6" id="KW-0274">FAD</keyword>
<keyword evidence="4 10" id="KW-0560">Oxidoreductase</keyword>
<dbReference type="SUPFAM" id="SSF55424">
    <property type="entry name" value="FAD/NAD-linked reductases, dimerisation (C-terminal) domain"/>
    <property type="match status" value="1"/>
</dbReference>
<accession>A0AB39LEZ6</accession>
<dbReference type="GO" id="GO:0003955">
    <property type="term" value="F:NAD(P)H dehydrogenase (quinone) activity"/>
    <property type="evidence" value="ECO:0007669"/>
    <property type="project" value="TreeGrafter"/>
</dbReference>
<dbReference type="PANTHER" id="PTHR43014:SF2">
    <property type="entry name" value="MERCURIC REDUCTASE"/>
    <property type="match status" value="1"/>
</dbReference>
<keyword evidence="2" id="KW-0285">Flavoprotein</keyword>
<organism evidence="10">
    <name type="scientific">Streptomyces sp. R02</name>
    <dbReference type="NCBI Taxonomy" id="3238623"/>
    <lineage>
        <taxon>Bacteria</taxon>
        <taxon>Bacillati</taxon>
        <taxon>Actinomycetota</taxon>
        <taxon>Actinomycetes</taxon>
        <taxon>Kitasatosporales</taxon>
        <taxon>Streptomycetaceae</taxon>
        <taxon>Streptomyces</taxon>
    </lineage>
</organism>
<evidence type="ECO:0000256" key="1">
    <source>
        <dbReference type="ARBA" id="ARBA00007532"/>
    </source>
</evidence>
<comment type="cofactor">
    <cofactor evidence="6">
        <name>FAD</name>
        <dbReference type="ChEBI" id="CHEBI:57692"/>
    </cofactor>
    <text evidence="6">Binds 1 FAD per subunit.</text>
</comment>
<dbReference type="PRINTS" id="PR00411">
    <property type="entry name" value="PNDRDTASEI"/>
</dbReference>
<dbReference type="InterPro" id="IPR001100">
    <property type="entry name" value="Pyr_nuc-diS_OxRdtase"/>
</dbReference>
<feature type="binding site" evidence="6">
    <location>
        <position position="57"/>
    </location>
    <ligand>
        <name>FAD</name>
        <dbReference type="ChEBI" id="CHEBI:57692"/>
    </ligand>
</feature>
<evidence type="ECO:0000256" key="5">
    <source>
        <dbReference type="PIRSR" id="PIRSR000350-2"/>
    </source>
</evidence>
<dbReference type="PANTHER" id="PTHR43014">
    <property type="entry name" value="MERCURIC REDUCTASE"/>
    <property type="match status" value="1"/>
</dbReference>
<evidence type="ECO:0000256" key="7">
    <source>
        <dbReference type="PIRSR" id="PIRSR000350-4"/>
    </source>
</evidence>
<dbReference type="PRINTS" id="PR00368">
    <property type="entry name" value="FADPNR"/>
</dbReference>
<feature type="binding site" evidence="6">
    <location>
        <position position="273"/>
    </location>
    <ligand>
        <name>NAD(+)</name>
        <dbReference type="ChEBI" id="CHEBI:57540"/>
    </ligand>
</feature>
<dbReference type="InterPro" id="IPR036188">
    <property type="entry name" value="FAD/NAD-bd_sf"/>
</dbReference>
<dbReference type="AlphaFoldDB" id="A0AB39LEZ6"/>
<dbReference type="GO" id="GO:0050660">
    <property type="term" value="F:flavin adenine dinucleotide binding"/>
    <property type="evidence" value="ECO:0007669"/>
    <property type="project" value="TreeGrafter"/>
</dbReference>
<dbReference type="InterPro" id="IPR023753">
    <property type="entry name" value="FAD/NAD-binding_dom"/>
</dbReference>
<dbReference type="Pfam" id="PF02852">
    <property type="entry name" value="Pyr_redox_dim"/>
    <property type="match status" value="1"/>
</dbReference>
<protein>
    <submittedName>
        <fullName evidence="10">NAD(P)/FAD-dependent oxidoreductase</fullName>
        <ecNumber evidence="10">1.-.-.-</ecNumber>
    </submittedName>
</protein>
<dbReference type="EC" id="1.-.-.-" evidence="10"/>
<keyword evidence="6" id="KW-0520">NAD</keyword>
<gene>
    <name evidence="10" type="ORF">AB5J57_00595</name>
</gene>
<evidence type="ECO:0000259" key="9">
    <source>
        <dbReference type="Pfam" id="PF07992"/>
    </source>
</evidence>
<feature type="disulfide bond" description="Redox-active" evidence="7">
    <location>
        <begin position="48"/>
        <end position="53"/>
    </location>
</feature>
<evidence type="ECO:0000259" key="8">
    <source>
        <dbReference type="Pfam" id="PF02852"/>
    </source>
</evidence>
<feature type="binding site" evidence="6">
    <location>
        <begin position="186"/>
        <end position="193"/>
    </location>
    <ligand>
        <name>NAD(+)</name>
        <dbReference type="ChEBI" id="CHEBI:57540"/>
    </ligand>
</feature>
<sequence>MIDSQGVVEDVDLLVVGGGKAGKTLSMDFARAGRRVVMVERGMIGGTCINVACIPTKSLVTSSRLARRAAAAQSLGLSLGKLEVDLPLLRHHKEGVVADMVDLNHRQFLDSGMDLALGTARFVAERTVEIDLNDGGRRVVRGADVVINTGTVPHLPSVPGLAEVEPLTSETIMNLERIPERLVVIGGGYVGLEFAHMFASFGSRVTVLDRNPRLLPREDADISGVLTECLREDGVEILAGVNVKDVARDEDGVRLLLEDGRALVADDVLAASGRDPVTRDLELDAAGVRTDERGFVRVDDTLATDAPRTWAVGDVAGSPQFTHVSLDDYRIVKANIAGGTRSTAGRLVPWNLFTDPELARVGLTEEQARATGRDIRVAKLPVKAIPRARTMRETRGLWKAVVDRNTEEILGVALLGPDSSEVLTVVQTAMWAGLPFTVLRDGIIAHPTMAEGLNALFTSWVE</sequence>
<dbReference type="Pfam" id="PF07992">
    <property type="entry name" value="Pyr_redox_2"/>
    <property type="match status" value="1"/>
</dbReference>
<feature type="domain" description="Pyridine nucleotide-disulphide oxidoreductase dimerisation" evidence="8">
    <location>
        <begin position="348"/>
        <end position="453"/>
    </location>
</feature>
<proteinExistence type="inferred from homology"/>
<feature type="binding site" evidence="6">
    <location>
        <position position="314"/>
    </location>
    <ligand>
        <name>FAD</name>
        <dbReference type="ChEBI" id="CHEBI:57692"/>
    </ligand>
</feature>
<dbReference type="SUPFAM" id="SSF51905">
    <property type="entry name" value="FAD/NAD(P)-binding domain"/>
    <property type="match status" value="1"/>
</dbReference>
<keyword evidence="6" id="KW-0547">Nucleotide-binding</keyword>
<dbReference type="Gene3D" id="3.30.390.30">
    <property type="match status" value="1"/>
</dbReference>
<feature type="active site" description="Proton acceptor" evidence="5">
    <location>
        <position position="446"/>
    </location>
</feature>
<comment type="similarity">
    <text evidence="1">Belongs to the class-I pyridine nucleotide-disulfide oxidoreductase family.</text>
</comment>
<evidence type="ECO:0000256" key="2">
    <source>
        <dbReference type="ARBA" id="ARBA00022630"/>
    </source>
</evidence>
<dbReference type="Gene3D" id="3.50.50.60">
    <property type="entry name" value="FAD/NAD(P)-binding domain"/>
    <property type="match status" value="2"/>
</dbReference>
<reference evidence="10" key="1">
    <citation type="submission" date="2024-07" db="EMBL/GenBank/DDBJ databases">
        <authorList>
            <person name="Yu S.T."/>
        </authorList>
    </citation>
    <scope>NUCLEOTIDE SEQUENCE</scope>
    <source>
        <strain evidence="10">R02</strain>
    </source>
</reference>
<feature type="domain" description="FAD/NAD(P)-binding" evidence="9">
    <location>
        <begin position="12"/>
        <end position="326"/>
    </location>
</feature>
<evidence type="ECO:0000256" key="6">
    <source>
        <dbReference type="PIRSR" id="PIRSR000350-3"/>
    </source>
</evidence>
<dbReference type="RefSeq" id="WP_369153980.1">
    <property type="nucleotide sequence ID" value="NZ_CP163429.1"/>
</dbReference>
<dbReference type="InterPro" id="IPR016156">
    <property type="entry name" value="FAD/NAD-linked_Rdtase_dimer_sf"/>
</dbReference>
<name>A0AB39LEZ6_9ACTN</name>
<dbReference type="InterPro" id="IPR004099">
    <property type="entry name" value="Pyr_nucl-diS_OxRdtase_dimer"/>
</dbReference>
<evidence type="ECO:0000313" key="10">
    <source>
        <dbReference type="EMBL" id="XDP92101.1"/>
    </source>
</evidence>
<dbReference type="PIRSF" id="PIRSF000350">
    <property type="entry name" value="Mercury_reductase_MerA"/>
    <property type="match status" value="1"/>
</dbReference>